<evidence type="ECO:0000256" key="1">
    <source>
        <dbReference type="SAM" id="SignalP"/>
    </source>
</evidence>
<reference evidence="2 3" key="1">
    <citation type="submission" date="2005-09" db="EMBL/GenBank/DDBJ databases">
        <authorList>
            <person name="Mural R.J."/>
            <person name="Li P.W."/>
            <person name="Adams M.D."/>
            <person name="Amanatides P.G."/>
            <person name="Baden-Tillson H."/>
            <person name="Barnstead M."/>
            <person name="Chin S.H."/>
            <person name="Dew I."/>
            <person name="Evans C.A."/>
            <person name="Ferriera S."/>
            <person name="Flanigan M."/>
            <person name="Fosler C."/>
            <person name="Glodek A."/>
            <person name="Gu Z."/>
            <person name="Holt R.A."/>
            <person name="Jennings D."/>
            <person name="Kraft C.L."/>
            <person name="Lu F."/>
            <person name="Nguyen T."/>
            <person name="Nusskern D.R."/>
            <person name="Pfannkoch C.M."/>
            <person name="Sitter C."/>
            <person name="Sutton G.G."/>
            <person name="Venter J.C."/>
            <person name="Wang Z."/>
            <person name="Woodage T."/>
            <person name="Zheng X.H."/>
            <person name="Zhong F."/>
        </authorList>
    </citation>
    <scope>NUCLEOTIDE SEQUENCE [LARGE SCALE GENOMIC DNA]</scope>
    <source>
        <strain>BN</strain>
        <strain evidence="3">Sprague-Dawley</strain>
    </source>
</reference>
<gene>
    <name evidence="2" type="ORF">rCG_62708</name>
</gene>
<accession>A6J5K2</accession>
<dbReference type="Proteomes" id="UP000234681">
    <property type="component" value="Chromosome 2"/>
</dbReference>
<organism evidence="2 3">
    <name type="scientific">Rattus norvegicus</name>
    <name type="common">Rat</name>
    <dbReference type="NCBI Taxonomy" id="10116"/>
    <lineage>
        <taxon>Eukaryota</taxon>
        <taxon>Metazoa</taxon>
        <taxon>Chordata</taxon>
        <taxon>Craniata</taxon>
        <taxon>Vertebrata</taxon>
        <taxon>Euteleostomi</taxon>
        <taxon>Mammalia</taxon>
        <taxon>Eutheria</taxon>
        <taxon>Euarchontoglires</taxon>
        <taxon>Glires</taxon>
        <taxon>Rodentia</taxon>
        <taxon>Myomorpha</taxon>
        <taxon>Muroidea</taxon>
        <taxon>Muridae</taxon>
        <taxon>Murinae</taxon>
        <taxon>Rattus</taxon>
    </lineage>
</organism>
<dbReference type="AlphaFoldDB" id="A6J5K2"/>
<feature type="signal peptide" evidence="1">
    <location>
        <begin position="1"/>
        <end position="23"/>
    </location>
</feature>
<name>A6J5K2_RAT</name>
<sequence length="99" mass="11318">MAIGQVWRVHCALLSSVVESALGGEQRELKKTGGGDARAFCSPIPISPPHFFLRSNFWHKDFFLQTYGNSFIWLCFPLFICLCKLHQWSLCCEVNVREP</sequence>
<feature type="chain" id="PRO_5039921409" evidence="1">
    <location>
        <begin position="24"/>
        <end position="99"/>
    </location>
</feature>
<evidence type="ECO:0000313" key="3">
    <source>
        <dbReference type="Proteomes" id="UP000234681"/>
    </source>
</evidence>
<proteinExistence type="predicted"/>
<protein>
    <submittedName>
        <fullName evidence="2">RCG62708</fullName>
    </submittedName>
</protein>
<keyword evidence="1" id="KW-0732">Signal</keyword>
<evidence type="ECO:0000313" key="2">
    <source>
        <dbReference type="EMBL" id="EDM00937.1"/>
    </source>
</evidence>
<dbReference type="EMBL" id="CH473976">
    <property type="protein sequence ID" value="EDM00937.1"/>
    <property type="molecule type" value="Genomic_DNA"/>
</dbReference>